<evidence type="ECO:0000313" key="1">
    <source>
        <dbReference type="EMBL" id="MFK4637570.1"/>
    </source>
</evidence>
<keyword evidence="2" id="KW-1185">Reference proteome</keyword>
<sequence length="73" mass="8150">MDLHLQPDWQRALGQRVEIWKAGKLCRAGTVEAVMPDNSILWLSAEGNAAREMIHEVDGYQVFAHFKAGPDSS</sequence>
<dbReference type="Proteomes" id="UP001620520">
    <property type="component" value="Unassembled WGS sequence"/>
</dbReference>
<proteinExistence type="predicted"/>
<reference evidence="1 2" key="1">
    <citation type="submission" date="2024-10" db="EMBL/GenBank/DDBJ databases">
        <title>Novel secondary metabolite-producing bacteria for plant disease control.</title>
        <authorList>
            <person name="Chevrette M."/>
        </authorList>
    </citation>
    <scope>NUCLEOTIDE SEQUENCE [LARGE SCALE GENOMIC DNA]</scope>
    <source>
        <strain evidence="1 2">J30 TE3557</strain>
    </source>
</reference>
<accession>A0ABW8N3L2</accession>
<organism evidence="1 2">
    <name type="scientific">Paenarthrobacter histidinolovorans</name>
    <dbReference type="NCBI Taxonomy" id="43664"/>
    <lineage>
        <taxon>Bacteria</taxon>
        <taxon>Bacillati</taxon>
        <taxon>Actinomycetota</taxon>
        <taxon>Actinomycetes</taxon>
        <taxon>Micrococcales</taxon>
        <taxon>Micrococcaceae</taxon>
        <taxon>Paenarthrobacter</taxon>
    </lineage>
</organism>
<comment type="caution">
    <text evidence="1">The sequence shown here is derived from an EMBL/GenBank/DDBJ whole genome shotgun (WGS) entry which is preliminary data.</text>
</comment>
<evidence type="ECO:0000313" key="2">
    <source>
        <dbReference type="Proteomes" id="UP001620520"/>
    </source>
</evidence>
<name>A0ABW8N3L2_9MICC</name>
<gene>
    <name evidence="1" type="ORF">ABIA52_000459</name>
</gene>
<dbReference type="EMBL" id="JBIYEW010000003">
    <property type="protein sequence ID" value="MFK4637570.1"/>
    <property type="molecule type" value="Genomic_DNA"/>
</dbReference>
<protein>
    <submittedName>
        <fullName evidence="1">Uncharacterized protein</fullName>
    </submittedName>
</protein>